<comment type="caution">
    <text evidence="9">The sequence shown here is derived from an EMBL/GenBank/DDBJ whole genome shotgun (WGS) entry which is preliminary data.</text>
</comment>
<dbReference type="PANTHER" id="PTHR21212">
    <property type="entry name" value="BERNARDINELLI-SEIP CONGENITAL LIPODYSTROPHY 2 HOMOLOG BSCL2 PROTEIN"/>
    <property type="match status" value="1"/>
</dbReference>
<dbReference type="GO" id="GO:0006629">
    <property type="term" value="P:lipid metabolic process"/>
    <property type="evidence" value="ECO:0007669"/>
    <property type="project" value="UniProtKB-KW"/>
</dbReference>
<dbReference type="Pfam" id="PF06775">
    <property type="entry name" value="Seipin"/>
    <property type="match status" value="1"/>
</dbReference>
<dbReference type="OrthoDB" id="3990054at2759"/>
<comment type="subcellular location">
    <subcellularLocation>
        <location evidence="1">Endoplasmic reticulum membrane</location>
        <topology evidence="1">Multi-pass membrane protein</topology>
    </subcellularLocation>
</comment>
<feature type="region of interest" description="Disordered" evidence="7">
    <location>
        <begin position="297"/>
        <end position="382"/>
    </location>
</feature>
<dbReference type="GO" id="GO:0140042">
    <property type="term" value="P:lipid droplet formation"/>
    <property type="evidence" value="ECO:0007669"/>
    <property type="project" value="UniProtKB-ARBA"/>
</dbReference>
<evidence type="ECO:0000313" key="10">
    <source>
        <dbReference type="Proteomes" id="UP000078544"/>
    </source>
</evidence>
<keyword evidence="2 8" id="KW-0812">Transmembrane</keyword>
<protein>
    <submittedName>
        <fullName evidence="9">Tubulin-tyrosine ligase</fullName>
    </submittedName>
</protein>
<dbReference type="Proteomes" id="UP000078544">
    <property type="component" value="Unassembled WGS sequence"/>
</dbReference>
<feature type="compositionally biased region" description="Polar residues" evidence="7">
    <location>
        <begin position="301"/>
        <end position="311"/>
    </location>
</feature>
<gene>
    <name evidence="9" type="ORF">AAL_03478</name>
</gene>
<accession>A0A168D9P4</accession>
<evidence type="ECO:0000313" key="9">
    <source>
        <dbReference type="EMBL" id="KZZ97514.1"/>
    </source>
</evidence>
<evidence type="ECO:0000256" key="8">
    <source>
        <dbReference type="SAM" id="Phobius"/>
    </source>
</evidence>
<sequence length="382" mass="43265">MVRKIPLTDWIVQETVENTVRAMTSKPVQRAAVNVVLLVSGVAALLGLASLATIIFFKNFVPDQFITKPVFLQYQPASNPYGIVQLKHPLPKLQQDYDVSVTLSMPRSPPNLERGNFMVSLYLVKDNGKSYETATVGQQIVTAQQHLANQKVLFKSRRPALLPYEDRVVSVARRVFFLGFHILFPYRQGHTMTIQLAERVKFDKGSVQPTAAFVEIEAGPAIQVYQTSLTLTAQLQGLRWLMFHYQIVTYIAFTLLFWVCEVVFMCLAWALWSSFSAPDKKVLKGADFDDDYDDDDFEGQSVRTRQASVKSEASVKLEEEDEQERTASEFPVGGTEADDEYEYDDEDNESSSMRRDAGAGTSYRGEGSERVRRRRHSRFAAE</sequence>
<proteinExistence type="predicted"/>
<feature type="compositionally biased region" description="Basic residues" evidence="7">
    <location>
        <begin position="371"/>
        <end position="382"/>
    </location>
</feature>
<name>A0A168D9P4_9HYPO</name>
<dbReference type="AlphaFoldDB" id="A0A168D9P4"/>
<evidence type="ECO:0000256" key="4">
    <source>
        <dbReference type="ARBA" id="ARBA00022989"/>
    </source>
</evidence>
<keyword evidence="4 8" id="KW-1133">Transmembrane helix</keyword>
<keyword evidence="10" id="KW-1185">Reference proteome</keyword>
<dbReference type="CDD" id="cd23995">
    <property type="entry name" value="Seipin_BSCL2_like"/>
    <property type="match status" value="1"/>
</dbReference>
<feature type="transmembrane region" description="Helical" evidence="8">
    <location>
        <begin position="31"/>
        <end position="57"/>
    </location>
</feature>
<evidence type="ECO:0000256" key="7">
    <source>
        <dbReference type="SAM" id="MobiDB-lite"/>
    </source>
</evidence>
<dbReference type="EMBL" id="AZGY01000006">
    <property type="protein sequence ID" value="KZZ97514.1"/>
    <property type="molecule type" value="Genomic_DNA"/>
</dbReference>
<evidence type="ECO:0000256" key="6">
    <source>
        <dbReference type="ARBA" id="ARBA00023136"/>
    </source>
</evidence>
<evidence type="ECO:0000256" key="1">
    <source>
        <dbReference type="ARBA" id="ARBA00004477"/>
    </source>
</evidence>
<keyword evidence="9" id="KW-0436">Ligase</keyword>
<evidence type="ECO:0000256" key="2">
    <source>
        <dbReference type="ARBA" id="ARBA00022692"/>
    </source>
</evidence>
<feature type="compositionally biased region" description="Acidic residues" evidence="7">
    <location>
        <begin position="336"/>
        <end position="349"/>
    </location>
</feature>
<dbReference type="PANTHER" id="PTHR21212:SF0">
    <property type="entry name" value="SEIPIN"/>
    <property type="match status" value="1"/>
</dbReference>
<reference evidence="9 10" key="1">
    <citation type="journal article" date="2016" name="Genome Biol. Evol.">
        <title>Divergent and convergent evolution of fungal pathogenicity.</title>
        <authorList>
            <person name="Shang Y."/>
            <person name="Xiao G."/>
            <person name="Zheng P."/>
            <person name="Cen K."/>
            <person name="Zhan S."/>
            <person name="Wang C."/>
        </authorList>
    </citation>
    <scope>NUCLEOTIDE SEQUENCE [LARGE SCALE GENOMIC DNA]</scope>
    <source>
        <strain evidence="9 10">RCEF 2490</strain>
    </source>
</reference>
<keyword evidence="6 8" id="KW-0472">Membrane</keyword>
<evidence type="ECO:0000256" key="3">
    <source>
        <dbReference type="ARBA" id="ARBA00022824"/>
    </source>
</evidence>
<evidence type="ECO:0000256" key="5">
    <source>
        <dbReference type="ARBA" id="ARBA00023098"/>
    </source>
</evidence>
<dbReference type="InterPro" id="IPR009617">
    <property type="entry name" value="Seipin"/>
</dbReference>
<feature type="transmembrane region" description="Helical" evidence="8">
    <location>
        <begin position="247"/>
        <end position="272"/>
    </location>
</feature>
<keyword evidence="5" id="KW-0443">Lipid metabolism</keyword>
<dbReference type="GO" id="GO:0016874">
    <property type="term" value="F:ligase activity"/>
    <property type="evidence" value="ECO:0007669"/>
    <property type="project" value="UniProtKB-KW"/>
</dbReference>
<organism evidence="9 10">
    <name type="scientific">Moelleriella libera RCEF 2490</name>
    <dbReference type="NCBI Taxonomy" id="1081109"/>
    <lineage>
        <taxon>Eukaryota</taxon>
        <taxon>Fungi</taxon>
        <taxon>Dikarya</taxon>
        <taxon>Ascomycota</taxon>
        <taxon>Pezizomycotina</taxon>
        <taxon>Sordariomycetes</taxon>
        <taxon>Hypocreomycetidae</taxon>
        <taxon>Hypocreales</taxon>
        <taxon>Clavicipitaceae</taxon>
        <taxon>Moelleriella</taxon>
    </lineage>
</organism>
<dbReference type="GO" id="GO:0005789">
    <property type="term" value="C:endoplasmic reticulum membrane"/>
    <property type="evidence" value="ECO:0007669"/>
    <property type="project" value="UniProtKB-SubCell"/>
</dbReference>
<keyword evidence="3" id="KW-0256">Endoplasmic reticulum</keyword>
<dbReference type="STRING" id="1081109.A0A168D9P4"/>